<organism evidence="1">
    <name type="scientific">marine metagenome</name>
    <dbReference type="NCBI Taxonomy" id="408172"/>
    <lineage>
        <taxon>unclassified sequences</taxon>
        <taxon>metagenomes</taxon>
        <taxon>ecological metagenomes</taxon>
    </lineage>
</organism>
<name>A0A381NJG5_9ZZZZ</name>
<reference evidence="1" key="1">
    <citation type="submission" date="2018-05" db="EMBL/GenBank/DDBJ databases">
        <authorList>
            <person name="Lanie J.A."/>
            <person name="Ng W.-L."/>
            <person name="Kazmierczak K.M."/>
            <person name="Andrzejewski T.M."/>
            <person name="Davidsen T.M."/>
            <person name="Wayne K.J."/>
            <person name="Tettelin H."/>
            <person name="Glass J.I."/>
            <person name="Rusch D."/>
            <person name="Podicherti R."/>
            <person name="Tsui H.-C.T."/>
            <person name="Winkler M.E."/>
        </authorList>
    </citation>
    <scope>NUCLEOTIDE SEQUENCE</scope>
</reference>
<dbReference type="AlphaFoldDB" id="A0A381NJG5"/>
<evidence type="ECO:0000313" key="1">
    <source>
        <dbReference type="EMBL" id="SUZ54746.1"/>
    </source>
</evidence>
<accession>A0A381NJG5</accession>
<protein>
    <submittedName>
        <fullName evidence="1">Uncharacterized protein</fullName>
    </submittedName>
</protein>
<sequence length="26" mass="3052">MFSNEIVALLPDLLCEYCVFLRIYGE</sequence>
<proteinExistence type="predicted"/>
<gene>
    <name evidence="1" type="ORF">METZ01_LOCUS7600</name>
</gene>
<dbReference type="EMBL" id="UINC01000405">
    <property type="protein sequence ID" value="SUZ54746.1"/>
    <property type="molecule type" value="Genomic_DNA"/>
</dbReference>